<protein>
    <recommendedName>
        <fullName evidence="8 9">Phosphoglucosamine mutase</fullName>
        <ecNumber evidence="7 9">5.4.2.10</ecNumber>
    </recommendedName>
</protein>
<dbReference type="PANTHER" id="PTHR42946:SF1">
    <property type="entry name" value="PHOSPHOGLUCOMUTASE (ALPHA-D-GLUCOSE-1,6-BISPHOSPHATE-DEPENDENT)"/>
    <property type="match status" value="1"/>
</dbReference>
<dbReference type="InterPro" id="IPR005845">
    <property type="entry name" value="A-D-PHexomutase_a/b/a-II"/>
</dbReference>
<dbReference type="GO" id="GO:0005975">
    <property type="term" value="P:carbohydrate metabolic process"/>
    <property type="evidence" value="ECO:0007669"/>
    <property type="project" value="InterPro"/>
</dbReference>
<accession>A0A510YA72</accession>
<dbReference type="Pfam" id="PF02880">
    <property type="entry name" value="PGM_PMM_III"/>
    <property type="match status" value="1"/>
</dbReference>
<dbReference type="GO" id="GO:0008966">
    <property type="term" value="F:phosphoglucosamine mutase activity"/>
    <property type="evidence" value="ECO:0007669"/>
    <property type="project" value="UniProtKB-UniRule"/>
</dbReference>
<dbReference type="OrthoDB" id="9806956at2"/>
<dbReference type="InterPro" id="IPR005843">
    <property type="entry name" value="A-D-PHexomutase_C"/>
</dbReference>
<dbReference type="Pfam" id="PF02879">
    <property type="entry name" value="PGM_PMM_II"/>
    <property type="match status" value="1"/>
</dbReference>
<dbReference type="InterPro" id="IPR016066">
    <property type="entry name" value="A-D-PHexomutase_CS"/>
</dbReference>
<dbReference type="RefSeq" id="WP_079475191.1">
    <property type="nucleotide sequence ID" value="NZ_BJUN01000042.1"/>
</dbReference>
<feature type="binding site" description="via phosphate group" evidence="9">
    <location>
        <position position="100"/>
    </location>
    <ligand>
        <name>Mg(2+)</name>
        <dbReference type="ChEBI" id="CHEBI:18420"/>
    </ligand>
</feature>
<dbReference type="STRING" id="1371.GCA_900166605_01351"/>
<dbReference type="GO" id="GO:0005829">
    <property type="term" value="C:cytosol"/>
    <property type="evidence" value="ECO:0007669"/>
    <property type="project" value="TreeGrafter"/>
</dbReference>
<evidence type="ECO:0000259" key="15">
    <source>
        <dbReference type="Pfam" id="PF02880"/>
    </source>
</evidence>
<feature type="binding site" evidence="9">
    <location>
        <position position="239"/>
    </location>
    <ligand>
        <name>Mg(2+)</name>
        <dbReference type="ChEBI" id="CHEBI:18420"/>
    </ligand>
</feature>
<keyword evidence="4 9" id="KW-0460">Magnesium</keyword>
<dbReference type="NCBIfam" id="NF008139">
    <property type="entry name" value="PRK10887.1"/>
    <property type="match status" value="1"/>
</dbReference>
<dbReference type="EMBL" id="BJUN01000042">
    <property type="protein sequence ID" value="GEK60306.1"/>
    <property type="molecule type" value="Genomic_DNA"/>
</dbReference>
<feature type="domain" description="Alpha-D-phosphohexomutase alpha/beta/alpha" evidence="15">
    <location>
        <begin position="256"/>
        <end position="366"/>
    </location>
</feature>
<evidence type="ECO:0000259" key="12">
    <source>
        <dbReference type="Pfam" id="PF00408"/>
    </source>
</evidence>
<dbReference type="GO" id="GO:0006048">
    <property type="term" value="P:UDP-N-acetylglucosamine biosynthetic process"/>
    <property type="evidence" value="ECO:0007669"/>
    <property type="project" value="TreeGrafter"/>
</dbReference>
<dbReference type="Pfam" id="PF00408">
    <property type="entry name" value="PGM_PMM_IV"/>
    <property type="match status" value="1"/>
</dbReference>
<dbReference type="HAMAP" id="MF_01554_B">
    <property type="entry name" value="GlmM_B"/>
    <property type="match status" value="1"/>
</dbReference>
<comment type="catalytic activity">
    <reaction evidence="6 9 11">
        <text>alpha-D-glucosamine 1-phosphate = D-glucosamine 6-phosphate</text>
        <dbReference type="Rhea" id="RHEA:23424"/>
        <dbReference type="ChEBI" id="CHEBI:58516"/>
        <dbReference type="ChEBI" id="CHEBI:58725"/>
        <dbReference type="EC" id="5.4.2.10"/>
    </reaction>
</comment>
<feature type="active site" description="Phosphoserine intermediate" evidence="9">
    <location>
        <position position="100"/>
    </location>
</feature>
<evidence type="ECO:0000313" key="16">
    <source>
        <dbReference type="EMBL" id="GEK60306.1"/>
    </source>
</evidence>
<feature type="domain" description="Alpha-D-phosphohexomutase alpha/beta/alpha" evidence="13">
    <location>
        <begin position="3"/>
        <end position="135"/>
    </location>
</feature>
<comment type="function">
    <text evidence="9 11">Catalyzes the conversion of glucosamine-6-phosphate to glucosamine-1-phosphate.</text>
</comment>
<feature type="binding site" evidence="9">
    <location>
        <position position="241"/>
    </location>
    <ligand>
        <name>Mg(2+)</name>
        <dbReference type="ChEBI" id="CHEBI:18420"/>
    </ligand>
</feature>
<dbReference type="GO" id="GO:0000287">
    <property type="term" value="F:magnesium ion binding"/>
    <property type="evidence" value="ECO:0007669"/>
    <property type="project" value="UniProtKB-UniRule"/>
</dbReference>
<comment type="cofactor">
    <cofactor evidence="9">
        <name>Mg(2+)</name>
        <dbReference type="ChEBI" id="CHEBI:18420"/>
    </cofactor>
    <text evidence="9">Binds 1 Mg(2+) ion per subunit.</text>
</comment>
<dbReference type="InterPro" id="IPR005844">
    <property type="entry name" value="A-D-PHexomutase_a/b/a-I"/>
</dbReference>
<feature type="domain" description="Alpha-D-phosphohexomutase alpha/beta/alpha" evidence="14">
    <location>
        <begin position="157"/>
        <end position="252"/>
    </location>
</feature>
<keyword evidence="5 9" id="KW-0413">Isomerase</keyword>
<comment type="caution">
    <text evidence="16">The sequence shown here is derived from an EMBL/GenBank/DDBJ whole genome shotgun (WGS) entry which is preliminary data.</text>
</comment>
<dbReference type="FunFam" id="3.40.120.10:FF:000002">
    <property type="entry name" value="Phosphoglucosamine mutase"/>
    <property type="match status" value="1"/>
</dbReference>
<feature type="modified residue" description="Phosphoserine" evidence="9">
    <location>
        <position position="100"/>
    </location>
</feature>
<evidence type="ECO:0000256" key="3">
    <source>
        <dbReference type="ARBA" id="ARBA00022723"/>
    </source>
</evidence>
<organism evidence="16 17">
    <name type="scientific">Marinococcus halophilus</name>
    <dbReference type="NCBI Taxonomy" id="1371"/>
    <lineage>
        <taxon>Bacteria</taxon>
        <taxon>Bacillati</taxon>
        <taxon>Bacillota</taxon>
        <taxon>Bacilli</taxon>
        <taxon>Bacillales</taxon>
        <taxon>Bacillaceae</taxon>
        <taxon>Marinococcus</taxon>
    </lineage>
</organism>
<evidence type="ECO:0000256" key="10">
    <source>
        <dbReference type="RuleBase" id="RU004326"/>
    </source>
</evidence>
<comment type="similarity">
    <text evidence="1 9 10">Belongs to the phosphohexose mutase family.</text>
</comment>
<keyword evidence="2 9" id="KW-0597">Phosphoprotein</keyword>
<gene>
    <name evidence="9 16" type="primary">glmM</name>
    <name evidence="16" type="ORF">MHA01_32110</name>
</gene>
<evidence type="ECO:0000256" key="7">
    <source>
        <dbReference type="ARBA" id="ARBA00066330"/>
    </source>
</evidence>
<evidence type="ECO:0000313" key="17">
    <source>
        <dbReference type="Proteomes" id="UP000321051"/>
    </source>
</evidence>
<dbReference type="GO" id="GO:0004615">
    <property type="term" value="F:phosphomannomutase activity"/>
    <property type="evidence" value="ECO:0007669"/>
    <property type="project" value="TreeGrafter"/>
</dbReference>
<dbReference type="InterPro" id="IPR036900">
    <property type="entry name" value="A-D-PHexomutase_C_sf"/>
</dbReference>
<dbReference type="Gene3D" id="3.40.120.10">
    <property type="entry name" value="Alpha-D-Glucose-1,6-Bisphosphate, subunit A, domain 3"/>
    <property type="match status" value="3"/>
</dbReference>
<evidence type="ECO:0000256" key="5">
    <source>
        <dbReference type="ARBA" id="ARBA00023235"/>
    </source>
</evidence>
<dbReference type="EC" id="5.4.2.10" evidence="7 9"/>
<evidence type="ECO:0000256" key="4">
    <source>
        <dbReference type="ARBA" id="ARBA00022842"/>
    </source>
</evidence>
<evidence type="ECO:0000256" key="2">
    <source>
        <dbReference type="ARBA" id="ARBA00022553"/>
    </source>
</evidence>
<evidence type="ECO:0000256" key="9">
    <source>
        <dbReference type="HAMAP-Rule" id="MF_01554"/>
    </source>
</evidence>
<dbReference type="InterPro" id="IPR050060">
    <property type="entry name" value="Phosphoglucosamine_mutase"/>
</dbReference>
<dbReference type="Proteomes" id="UP000321051">
    <property type="component" value="Unassembled WGS sequence"/>
</dbReference>
<dbReference type="NCBIfam" id="TIGR01455">
    <property type="entry name" value="glmM"/>
    <property type="match status" value="1"/>
</dbReference>
<evidence type="ECO:0000256" key="6">
    <source>
        <dbReference type="ARBA" id="ARBA00050364"/>
    </source>
</evidence>
<feature type="domain" description="Alpha-D-phosphohexomutase C-terminal" evidence="12">
    <location>
        <begin position="372"/>
        <end position="438"/>
    </location>
</feature>
<keyword evidence="17" id="KW-1185">Reference proteome</keyword>
<dbReference type="SUPFAM" id="SSF55957">
    <property type="entry name" value="Phosphoglucomutase, C-terminal domain"/>
    <property type="match status" value="1"/>
</dbReference>
<feature type="binding site" evidence="9">
    <location>
        <position position="243"/>
    </location>
    <ligand>
        <name>Mg(2+)</name>
        <dbReference type="ChEBI" id="CHEBI:18420"/>
    </ligand>
</feature>
<dbReference type="SUPFAM" id="SSF53738">
    <property type="entry name" value="Phosphoglucomutase, first 3 domains"/>
    <property type="match status" value="3"/>
</dbReference>
<dbReference type="GO" id="GO:0009252">
    <property type="term" value="P:peptidoglycan biosynthetic process"/>
    <property type="evidence" value="ECO:0007669"/>
    <property type="project" value="TreeGrafter"/>
</dbReference>
<dbReference type="Pfam" id="PF02878">
    <property type="entry name" value="PGM_PMM_I"/>
    <property type="match status" value="1"/>
</dbReference>
<keyword evidence="3 9" id="KW-0479">Metal-binding</keyword>
<dbReference type="PANTHER" id="PTHR42946">
    <property type="entry name" value="PHOSPHOHEXOSE MUTASE"/>
    <property type="match status" value="1"/>
</dbReference>
<reference evidence="16 17" key="1">
    <citation type="submission" date="2019-07" db="EMBL/GenBank/DDBJ databases">
        <title>Whole genome shotgun sequence of Marinococcus halophilus NBRC 102359.</title>
        <authorList>
            <person name="Hosoyama A."/>
            <person name="Uohara A."/>
            <person name="Ohji S."/>
            <person name="Ichikawa N."/>
        </authorList>
    </citation>
    <scope>NUCLEOTIDE SEQUENCE [LARGE SCALE GENOMIC DNA]</scope>
    <source>
        <strain evidence="16 17">NBRC 102359</strain>
    </source>
</reference>
<sequence>MGKYFGTDGVRGVANTELTPEFAFRLGRAGGYLLTKDHEHPKVLIGKDTRISGEMLEGAMVAGLLSIGVEVMRLGTITTPGVAYLTKAVSAQAGIMISASHNPVADNGIKFFGADGFKLNDEQEAEIERHLEGDDQMPRPVGGQLGSVNDYFEGRQKYLQFLKNTVSEDFSGLHIALDCANGAASSLAPHLMADLEADISTIGNNPDGININEGVGSTHPEALAAFVVEKGADLGLAFDGDADRLIAVDENGNIVDGDQIMYICGKHLKQELMLNKNTVVTTIMSNIGLHKALKEIDVETVQTKVGDRHVMEEMRANGYSLGGEQSGHLIFLDLTTTGDGMLSALQLVDMIKKSGKKLSELAAEMPTFPQKLVNVRVTDKHQVENNPKVKEVIDRIEAETGDRGRILVRPSGTEPLVRVMAEAETEEMCNNYVTEIADVVQAELGLDK</sequence>
<dbReference type="InterPro" id="IPR005841">
    <property type="entry name" value="Alpha-D-phosphohexomutase_SF"/>
</dbReference>
<name>A0A510YA72_MARHA</name>
<dbReference type="CDD" id="cd05802">
    <property type="entry name" value="GlmM"/>
    <property type="match status" value="1"/>
</dbReference>
<dbReference type="FunFam" id="3.30.310.50:FF:000001">
    <property type="entry name" value="Phosphoglucosamine mutase"/>
    <property type="match status" value="1"/>
</dbReference>
<evidence type="ECO:0000256" key="11">
    <source>
        <dbReference type="RuleBase" id="RU004327"/>
    </source>
</evidence>
<evidence type="ECO:0000259" key="13">
    <source>
        <dbReference type="Pfam" id="PF02878"/>
    </source>
</evidence>
<dbReference type="Gene3D" id="3.30.310.50">
    <property type="entry name" value="Alpha-D-phosphohexomutase, C-terminal domain"/>
    <property type="match status" value="1"/>
</dbReference>
<dbReference type="PRINTS" id="PR00509">
    <property type="entry name" value="PGMPMM"/>
</dbReference>
<dbReference type="PROSITE" id="PS00710">
    <property type="entry name" value="PGM_PMM"/>
    <property type="match status" value="1"/>
</dbReference>
<evidence type="ECO:0000259" key="14">
    <source>
        <dbReference type="Pfam" id="PF02879"/>
    </source>
</evidence>
<evidence type="ECO:0000256" key="8">
    <source>
        <dbReference type="ARBA" id="ARBA00068193"/>
    </source>
</evidence>
<dbReference type="InterPro" id="IPR006352">
    <property type="entry name" value="GlmM_bact"/>
</dbReference>
<proteinExistence type="inferred from homology"/>
<comment type="PTM">
    <text evidence="9">Activated by phosphorylation.</text>
</comment>
<dbReference type="InterPro" id="IPR005846">
    <property type="entry name" value="A-D-PHexomutase_a/b/a-III"/>
</dbReference>
<dbReference type="AlphaFoldDB" id="A0A510YA72"/>
<dbReference type="InterPro" id="IPR016055">
    <property type="entry name" value="A-D-PHexomutase_a/b/a-I/II/III"/>
</dbReference>
<dbReference type="FunFam" id="3.40.120.10:FF:000001">
    <property type="entry name" value="Phosphoglucosamine mutase"/>
    <property type="match status" value="1"/>
</dbReference>
<evidence type="ECO:0000256" key="1">
    <source>
        <dbReference type="ARBA" id="ARBA00010231"/>
    </source>
</evidence>